<evidence type="ECO:0000256" key="17">
    <source>
        <dbReference type="RuleBase" id="RU003297"/>
    </source>
</evidence>
<dbReference type="GO" id="GO:0042773">
    <property type="term" value="P:ATP synthesis coupled electron transport"/>
    <property type="evidence" value="ECO:0007669"/>
    <property type="project" value="InterPro"/>
</dbReference>
<feature type="transmembrane region" description="Helical" evidence="17">
    <location>
        <begin position="285"/>
        <end position="305"/>
    </location>
</feature>
<evidence type="ECO:0000256" key="7">
    <source>
        <dbReference type="ARBA" id="ARBA00022660"/>
    </source>
</evidence>
<evidence type="ECO:0000256" key="2">
    <source>
        <dbReference type="ARBA" id="ARBA00004225"/>
    </source>
</evidence>
<protein>
    <recommendedName>
        <fullName evidence="5 17">NADH-ubiquinone oxidoreductase chain 4</fullName>
        <ecNumber evidence="4 17">7.1.1.2</ecNumber>
    </recommendedName>
</protein>
<evidence type="ECO:0000313" key="19">
    <source>
        <dbReference type="EMBL" id="QQX28280.1"/>
    </source>
</evidence>
<keyword evidence="14 17" id="KW-0496">Mitochondrion</keyword>
<accession>A0A7U0R6U3</accession>
<feature type="transmembrane region" description="Helical" evidence="17">
    <location>
        <begin position="367"/>
        <end position="386"/>
    </location>
</feature>
<feature type="domain" description="NADH:quinone oxidoreductase/Mrp antiporter transmembrane" evidence="18">
    <location>
        <begin position="97"/>
        <end position="378"/>
    </location>
</feature>
<evidence type="ECO:0000256" key="8">
    <source>
        <dbReference type="ARBA" id="ARBA00022692"/>
    </source>
</evidence>
<keyword evidence="9" id="KW-1278">Translocase</keyword>
<dbReference type="GO" id="GO:0008137">
    <property type="term" value="F:NADH dehydrogenase (ubiquinone) activity"/>
    <property type="evidence" value="ECO:0007669"/>
    <property type="project" value="UniProtKB-UniRule"/>
</dbReference>
<dbReference type="PANTHER" id="PTHR43507">
    <property type="entry name" value="NADH-UBIQUINONE OXIDOREDUCTASE CHAIN 4"/>
    <property type="match status" value="1"/>
</dbReference>
<feature type="transmembrane region" description="Helical" evidence="17">
    <location>
        <begin position="20"/>
        <end position="43"/>
    </location>
</feature>
<dbReference type="GO" id="GO:0003954">
    <property type="term" value="F:NADH dehydrogenase activity"/>
    <property type="evidence" value="ECO:0007669"/>
    <property type="project" value="TreeGrafter"/>
</dbReference>
<comment type="similarity">
    <text evidence="3 17">Belongs to the complex I subunit 4 family.</text>
</comment>
<keyword evidence="8 17" id="KW-0812">Transmembrane</keyword>
<comment type="catalytic activity">
    <reaction evidence="16 17">
        <text>a ubiquinone + NADH + 5 H(+)(in) = a ubiquinol + NAD(+) + 4 H(+)(out)</text>
        <dbReference type="Rhea" id="RHEA:29091"/>
        <dbReference type="Rhea" id="RHEA-COMP:9565"/>
        <dbReference type="Rhea" id="RHEA-COMP:9566"/>
        <dbReference type="ChEBI" id="CHEBI:15378"/>
        <dbReference type="ChEBI" id="CHEBI:16389"/>
        <dbReference type="ChEBI" id="CHEBI:17976"/>
        <dbReference type="ChEBI" id="CHEBI:57540"/>
        <dbReference type="ChEBI" id="CHEBI:57945"/>
        <dbReference type="EC" id="7.1.1.2"/>
    </reaction>
</comment>
<evidence type="ECO:0000256" key="6">
    <source>
        <dbReference type="ARBA" id="ARBA00022448"/>
    </source>
</evidence>
<comment type="function">
    <text evidence="17">Core subunit of the mitochondrial membrane respiratory chain NADH dehydrogenase (Complex I) which catalyzes electron transfer from NADH through the respiratory chain, using ubiquinone as an electron acceptor. Essential for the catalytic activity and assembly of complex I.</text>
</comment>
<keyword evidence="15 17" id="KW-0472">Membrane</keyword>
<keyword evidence="10 17" id="KW-0249">Electron transport</keyword>
<keyword evidence="6 17" id="KW-0813">Transport</keyword>
<keyword evidence="12 17" id="KW-0520">NAD</keyword>
<name>A0A7U0R6U3_9ARAC</name>
<evidence type="ECO:0000256" key="15">
    <source>
        <dbReference type="ARBA" id="ARBA00023136"/>
    </source>
</evidence>
<feature type="transmembrane region" description="Helical" evidence="17">
    <location>
        <begin position="171"/>
        <end position="191"/>
    </location>
</feature>
<dbReference type="PRINTS" id="PR01437">
    <property type="entry name" value="NUOXDRDTASE4"/>
</dbReference>
<dbReference type="InterPro" id="IPR001750">
    <property type="entry name" value="ND/Mrp_TM"/>
</dbReference>
<dbReference type="Pfam" id="PF00361">
    <property type="entry name" value="Proton_antipo_M"/>
    <property type="match status" value="1"/>
</dbReference>
<evidence type="ECO:0000256" key="16">
    <source>
        <dbReference type="ARBA" id="ARBA00049551"/>
    </source>
</evidence>
<feature type="transmembrane region" description="Helical" evidence="17">
    <location>
        <begin position="203"/>
        <end position="229"/>
    </location>
</feature>
<dbReference type="AlphaFoldDB" id="A0A7U0R6U3"/>
<gene>
    <name evidence="19" type="primary">nad4</name>
</gene>
<reference evidence="19" key="1">
    <citation type="submission" date="2020-07" db="EMBL/GenBank/DDBJ databases">
        <title>The Complete Mitochondrial Genome of the Endemic Jumping Spider Phanuelus gladstone.</title>
        <authorList>
            <person name="Manu Thomas M."/>
            <person name="Chitra M."/>
            <person name="Caleb J.T.D."/>
            <person name="Soreiphy M."/>
        </authorList>
    </citation>
    <scope>NUCLEOTIDE SEQUENCE</scope>
</reference>
<evidence type="ECO:0000256" key="3">
    <source>
        <dbReference type="ARBA" id="ARBA00009025"/>
    </source>
</evidence>
<evidence type="ECO:0000256" key="4">
    <source>
        <dbReference type="ARBA" id="ARBA00012944"/>
    </source>
</evidence>
<evidence type="ECO:0000256" key="13">
    <source>
        <dbReference type="ARBA" id="ARBA00023075"/>
    </source>
</evidence>
<keyword evidence="11 17" id="KW-1133">Transmembrane helix</keyword>
<keyword evidence="7 17" id="KW-0679">Respiratory chain</keyword>
<feature type="transmembrane region" description="Helical" evidence="17">
    <location>
        <begin position="55"/>
        <end position="73"/>
    </location>
</feature>
<dbReference type="GO" id="GO:0031966">
    <property type="term" value="C:mitochondrial membrane"/>
    <property type="evidence" value="ECO:0007669"/>
    <property type="project" value="UniProtKB-SubCell"/>
</dbReference>
<feature type="transmembrane region" description="Helical" evidence="17">
    <location>
        <begin position="132"/>
        <end position="151"/>
    </location>
</feature>
<dbReference type="InterPro" id="IPR003918">
    <property type="entry name" value="NADH_UbQ_OxRdtase"/>
</dbReference>
<evidence type="ECO:0000256" key="9">
    <source>
        <dbReference type="ARBA" id="ARBA00022967"/>
    </source>
</evidence>
<dbReference type="EMBL" id="MT773150">
    <property type="protein sequence ID" value="QQX28280.1"/>
    <property type="molecule type" value="Genomic_DNA"/>
</dbReference>
<evidence type="ECO:0000256" key="1">
    <source>
        <dbReference type="ARBA" id="ARBA00003257"/>
    </source>
</evidence>
<dbReference type="EC" id="7.1.1.2" evidence="4 17"/>
<evidence type="ECO:0000256" key="14">
    <source>
        <dbReference type="ARBA" id="ARBA00023128"/>
    </source>
</evidence>
<evidence type="ECO:0000256" key="5">
    <source>
        <dbReference type="ARBA" id="ARBA00021006"/>
    </source>
</evidence>
<keyword evidence="13 17" id="KW-0830">Ubiquinone</keyword>
<comment type="function">
    <text evidence="1">Core subunit of the mitochondrial membrane respiratory chain NADH dehydrogenase (Complex I) that is believed to belong to the minimal assembly required for catalysis. Complex I functions in the transfer of electrons from NADH to the respiratory chain. The immediate electron acceptor for the enzyme is believed to be ubiquinone.</text>
</comment>
<evidence type="ECO:0000256" key="11">
    <source>
        <dbReference type="ARBA" id="ARBA00022989"/>
    </source>
</evidence>
<feature type="transmembrane region" description="Helical" evidence="17">
    <location>
        <begin position="260"/>
        <end position="279"/>
    </location>
</feature>
<feature type="transmembrane region" description="Helical" evidence="17">
    <location>
        <begin position="317"/>
        <end position="336"/>
    </location>
</feature>
<evidence type="ECO:0000256" key="10">
    <source>
        <dbReference type="ARBA" id="ARBA00022982"/>
    </source>
</evidence>
<sequence length="429" mass="48798">MMLIPMSFMILIITLMKNSIMNISMIIMTMILITIMIKTNISFTINSFLIHLDNLALIMMILTMISTILIIISSSNLTKISMTMLPINMILLITFMSKNIMTFYISFELVLIPTMILITMNGKQPERLQASIYLIIYTVMASLPLLMSIIMLKMNSSFMFMNINLIKFNMIMFIMLAFMVKMPMYFTHLWLPKAHVEAPLEGSMILAAVLLKLGGYGIIRFMPICISSIKSMNNWIISISLIGASATSMNCIRQKDLKSLIAYSSVAHMGFVLTGLFTMNSIGTMGALLMMIAHGLSSSALFLLVNDIYIKYHTRNILLFKGMLSIMPNMTFWWFMFMSLNISAPPTINTLSEIMLMTNLLSWNNSSMLMIFILSLMTSSFSLMMFINIIHNKNSMQPSLITPPKIHLSLMIHFIPSIMIIMKPEMLFM</sequence>
<comment type="subcellular location">
    <subcellularLocation>
        <location evidence="2 17">Mitochondrion membrane</location>
        <topology evidence="2 17">Multi-pass membrane protein</topology>
    </subcellularLocation>
</comment>
<geneLocation type="mitochondrion" evidence="19"/>
<dbReference type="GO" id="GO:0048039">
    <property type="term" value="F:ubiquinone binding"/>
    <property type="evidence" value="ECO:0007669"/>
    <property type="project" value="TreeGrafter"/>
</dbReference>
<evidence type="ECO:0000256" key="12">
    <source>
        <dbReference type="ARBA" id="ARBA00023027"/>
    </source>
</evidence>
<dbReference type="PANTHER" id="PTHR43507:SF20">
    <property type="entry name" value="NADH-UBIQUINONE OXIDOREDUCTASE CHAIN 4"/>
    <property type="match status" value="1"/>
</dbReference>
<dbReference type="GO" id="GO:0015990">
    <property type="term" value="P:electron transport coupled proton transport"/>
    <property type="evidence" value="ECO:0007669"/>
    <property type="project" value="TreeGrafter"/>
</dbReference>
<proteinExistence type="inferred from homology"/>
<organism evidence="19">
    <name type="scientific">Phanuelus gladstone</name>
    <dbReference type="NCBI Taxonomy" id="2059714"/>
    <lineage>
        <taxon>Eukaryota</taxon>
        <taxon>Metazoa</taxon>
        <taxon>Ecdysozoa</taxon>
        <taxon>Arthropoda</taxon>
        <taxon>Chelicerata</taxon>
        <taxon>Arachnida</taxon>
        <taxon>Araneae</taxon>
        <taxon>Araneomorphae</taxon>
        <taxon>Entelegynae</taxon>
        <taxon>Dionycha</taxon>
        <taxon>Salticidae</taxon>
        <taxon>Salticinae</taxon>
        <taxon>Salticoida</taxon>
        <taxon>Aelurillini</taxon>
        <taxon>Phanuelus</taxon>
    </lineage>
</organism>
<feature type="transmembrane region" description="Helical" evidence="17">
    <location>
        <begin position="103"/>
        <end position="120"/>
    </location>
</feature>
<evidence type="ECO:0000259" key="18">
    <source>
        <dbReference type="Pfam" id="PF00361"/>
    </source>
</evidence>